<sequence length="681" mass="69791">MLWVVARRALQQRAAVNADSAATEVEAARTLTDAAATFVHKLGGWAAIAALRPEAPAQAAPTFRLSDFIDECDPKSRAQTLVAGSHGVLDLLGAFAHVATNASSGRARRVASLARQAVWDEIKAEVDRATSPESVEDVSGDIERALARVGRLNGLLGLDPHHGTEDGPAGEDASSPSATPRGASAGRGAEDRVSKLLRRQLTAARVYALRTLRLASSDEWSRVPDRFTGLSAADDAAAPLASHPSLALDSAPSNPETPTKPPSARDVSASRSPSASTPSRVRPSHSSARDEAALYLSTCIRGDAPSSHDAADLAVSVRDCGGFVGLLGPGAMQRATSVQATSAARQAYQLVLRAGGADDRAMAAALSTFHQVHGSNAIVAAVATAADETRRLSDEVAHGRAAEQRRWSRDRLMTAVEDLGTRALSAAPSLAGSARRLLNALMLCAAIAAGLWLSADLGASVAERAWTQLGVTKCSSSALGSLAGRMWIGRLVGWQAGAGETGVADSCRGVAFLLGLLAATAVTSWLLGARTAMALPLVFLAAMLAKEVAVRASETVLGPVAVTVAVSAFAIVAAAHAAAACRAARISARRAALRAMDDKELQALPASALDVDAAVKAADAASWASPQAEAAAETALVVLAVLGGLALADSLVCPSSFPNPGCSLWAARASAGHLAGALMWD</sequence>
<feature type="region of interest" description="Disordered" evidence="1">
    <location>
        <begin position="245"/>
        <end position="288"/>
    </location>
</feature>
<proteinExistence type="predicted"/>
<keyword evidence="4" id="KW-1185">Reference proteome</keyword>
<dbReference type="AlphaFoldDB" id="A0A5A8C5E7"/>
<evidence type="ECO:0000313" key="3">
    <source>
        <dbReference type="EMBL" id="KAA0148253.1"/>
    </source>
</evidence>
<protein>
    <submittedName>
        <fullName evidence="3">Uncharacterized protein</fullName>
    </submittedName>
</protein>
<evidence type="ECO:0000256" key="2">
    <source>
        <dbReference type="SAM" id="Phobius"/>
    </source>
</evidence>
<organism evidence="3 4">
    <name type="scientific">Cafeteria roenbergensis</name>
    <name type="common">Marine flagellate</name>
    <dbReference type="NCBI Taxonomy" id="33653"/>
    <lineage>
        <taxon>Eukaryota</taxon>
        <taxon>Sar</taxon>
        <taxon>Stramenopiles</taxon>
        <taxon>Bigyra</taxon>
        <taxon>Opalozoa</taxon>
        <taxon>Bicosoecida</taxon>
        <taxon>Cafeteriaceae</taxon>
        <taxon>Cafeteria</taxon>
    </lineage>
</organism>
<dbReference type="Proteomes" id="UP000323011">
    <property type="component" value="Unassembled WGS sequence"/>
</dbReference>
<keyword evidence="2" id="KW-0812">Transmembrane</keyword>
<accession>A0A5A8C5E7</accession>
<evidence type="ECO:0000256" key="1">
    <source>
        <dbReference type="SAM" id="MobiDB-lite"/>
    </source>
</evidence>
<reference evidence="3 4" key="1">
    <citation type="submission" date="2019-07" db="EMBL/GenBank/DDBJ databases">
        <title>Genomes of Cafeteria roenbergensis.</title>
        <authorList>
            <person name="Fischer M.G."/>
            <person name="Hackl T."/>
            <person name="Roman M."/>
        </authorList>
    </citation>
    <scope>NUCLEOTIDE SEQUENCE [LARGE SCALE GENOMIC DNA]</scope>
    <source>
        <strain evidence="3 4">BVI</strain>
    </source>
</reference>
<gene>
    <name evidence="3" type="ORF">FNF29_06789</name>
</gene>
<feature type="region of interest" description="Disordered" evidence="1">
    <location>
        <begin position="157"/>
        <end position="191"/>
    </location>
</feature>
<comment type="caution">
    <text evidence="3">The sequence shown here is derived from an EMBL/GenBank/DDBJ whole genome shotgun (WGS) entry which is preliminary data.</text>
</comment>
<feature type="transmembrane region" description="Helical" evidence="2">
    <location>
        <begin position="556"/>
        <end position="580"/>
    </location>
</feature>
<keyword evidence="2" id="KW-1133">Transmembrane helix</keyword>
<evidence type="ECO:0000313" key="4">
    <source>
        <dbReference type="Proteomes" id="UP000323011"/>
    </source>
</evidence>
<feature type="compositionally biased region" description="Low complexity" evidence="1">
    <location>
        <begin position="262"/>
        <end position="281"/>
    </location>
</feature>
<keyword evidence="2" id="KW-0472">Membrane</keyword>
<dbReference type="EMBL" id="VLTN01000055">
    <property type="protein sequence ID" value="KAA0148253.1"/>
    <property type="molecule type" value="Genomic_DNA"/>
</dbReference>
<name>A0A5A8C5E7_CAFRO</name>